<evidence type="ECO:0000256" key="1">
    <source>
        <dbReference type="PROSITE-ProRule" id="PRU00023"/>
    </source>
</evidence>
<reference evidence="3 4" key="1">
    <citation type="journal article" date="2012" name="Genome Biol.">
        <title>Genome and low-iron response of an oceanic diatom adapted to chronic iron limitation.</title>
        <authorList>
            <person name="Lommer M."/>
            <person name="Specht M."/>
            <person name="Roy A.S."/>
            <person name="Kraemer L."/>
            <person name="Andreson R."/>
            <person name="Gutowska M.A."/>
            <person name="Wolf J."/>
            <person name="Bergner S.V."/>
            <person name="Schilhabel M.B."/>
            <person name="Klostermeier U.C."/>
            <person name="Beiko R.G."/>
            <person name="Rosenstiel P."/>
            <person name="Hippler M."/>
            <person name="Laroche J."/>
        </authorList>
    </citation>
    <scope>NUCLEOTIDE SEQUENCE [LARGE SCALE GENOMIC DNA]</scope>
    <source>
        <strain evidence="3 4">CCMP1005</strain>
    </source>
</reference>
<protein>
    <submittedName>
        <fullName evidence="3">Uncharacterized protein</fullName>
    </submittedName>
</protein>
<dbReference type="SUPFAM" id="SSF48403">
    <property type="entry name" value="Ankyrin repeat"/>
    <property type="match status" value="1"/>
</dbReference>
<keyword evidence="1" id="KW-0040">ANK repeat</keyword>
<dbReference type="InterPro" id="IPR036770">
    <property type="entry name" value="Ankyrin_rpt-contain_sf"/>
</dbReference>
<feature type="region of interest" description="Disordered" evidence="2">
    <location>
        <begin position="1"/>
        <end position="44"/>
    </location>
</feature>
<evidence type="ECO:0000313" key="4">
    <source>
        <dbReference type="Proteomes" id="UP000266841"/>
    </source>
</evidence>
<gene>
    <name evidence="3" type="ORF">THAOC_18515</name>
</gene>
<sequence>MCRASTMTIRVRDDQSDAPPLSRPFESKKRPASPTIPRPPSPTPERLLKILSLIASRHWQVFDYAYLQNPERFRDLVSAVDSTPALNGMTVLHMMVRHAPPTRVLARAVEICPDMCTSTDALGRTPLHVAAVTGDVSAIKFLAETCPEACSLLDADEKTPLIILCDVDAVLFAGDGGRDEPPSFELVQALLVPNLDAVVVEDATETNAVEYAILSGCERRTVRLLQRASQDVMKKSRGETVHRCMMLERRT</sequence>
<evidence type="ECO:0000313" key="3">
    <source>
        <dbReference type="EMBL" id="EJK61051.1"/>
    </source>
</evidence>
<dbReference type="Proteomes" id="UP000266841">
    <property type="component" value="Unassembled WGS sequence"/>
</dbReference>
<dbReference type="EMBL" id="AGNL01020455">
    <property type="protein sequence ID" value="EJK61051.1"/>
    <property type="molecule type" value="Genomic_DNA"/>
</dbReference>
<dbReference type="PROSITE" id="PS50297">
    <property type="entry name" value="ANK_REP_REGION"/>
    <property type="match status" value="1"/>
</dbReference>
<dbReference type="InterPro" id="IPR002110">
    <property type="entry name" value="Ankyrin_rpt"/>
</dbReference>
<comment type="caution">
    <text evidence="3">The sequence shown here is derived from an EMBL/GenBank/DDBJ whole genome shotgun (WGS) entry which is preliminary data.</text>
</comment>
<evidence type="ECO:0000256" key="2">
    <source>
        <dbReference type="SAM" id="MobiDB-lite"/>
    </source>
</evidence>
<dbReference type="PROSITE" id="PS50088">
    <property type="entry name" value="ANK_REPEAT"/>
    <property type="match status" value="1"/>
</dbReference>
<organism evidence="3 4">
    <name type="scientific">Thalassiosira oceanica</name>
    <name type="common">Marine diatom</name>
    <dbReference type="NCBI Taxonomy" id="159749"/>
    <lineage>
        <taxon>Eukaryota</taxon>
        <taxon>Sar</taxon>
        <taxon>Stramenopiles</taxon>
        <taxon>Ochrophyta</taxon>
        <taxon>Bacillariophyta</taxon>
        <taxon>Coscinodiscophyceae</taxon>
        <taxon>Thalassiosirophycidae</taxon>
        <taxon>Thalassiosirales</taxon>
        <taxon>Thalassiosiraceae</taxon>
        <taxon>Thalassiosira</taxon>
    </lineage>
</organism>
<dbReference type="eggNOG" id="ENOG502T72I">
    <property type="taxonomic scope" value="Eukaryota"/>
</dbReference>
<dbReference type="AlphaFoldDB" id="K0SJ70"/>
<feature type="compositionally biased region" description="Pro residues" evidence="2">
    <location>
        <begin position="34"/>
        <end position="43"/>
    </location>
</feature>
<dbReference type="Gene3D" id="1.25.40.20">
    <property type="entry name" value="Ankyrin repeat-containing domain"/>
    <property type="match status" value="1"/>
</dbReference>
<accession>K0SJ70</accession>
<name>K0SJ70_THAOC</name>
<keyword evidence="4" id="KW-1185">Reference proteome</keyword>
<dbReference type="Pfam" id="PF00023">
    <property type="entry name" value="Ank"/>
    <property type="match status" value="1"/>
</dbReference>
<proteinExistence type="predicted"/>
<dbReference type="OrthoDB" id="20872at2759"/>
<feature type="repeat" description="ANK" evidence="1">
    <location>
        <begin position="122"/>
        <end position="144"/>
    </location>
</feature>